<evidence type="ECO:0000256" key="5">
    <source>
        <dbReference type="ARBA" id="ARBA00023306"/>
    </source>
</evidence>
<evidence type="ECO:0000313" key="10">
    <source>
        <dbReference type="Proteomes" id="UP001176059"/>
    </source>
</evidence>
<keyword evidence="3" id="KW-0833">Ubl conjugation pathway</keyword>
<dbReference type="InterPro" id="IPR040909">
    <property type="entry name" value="CHFR_Znf-CRD"/>
</dbReference>
<dbReference type="SUPFAM" id="SSF57850">
    <property type="entry name" value="RING/U-box"/>
    <property type="match status" value="1"/>
</dbReference>
<feature type="compositionally biased region" description="Polar residues" evidence="7">
    <location>
        <begin position="15"/>
        <end position="37"/>
    </location>
</feature>
<gene>
    <name evidence="9" type="ORF">DFJ43DRAFT_227845</name>
</gene>
<dbReference type="PANTHER" id="PTHR16079">
    <property type="entry name" value="UBIQUITIN LIGASE PROTEIN CHFR"/>
    <property type="match status" value="1"/>
</dbReference>
<accession>A0AA38N2F1</accession>
<feature type="compositionally biased region" description="Basic and acidic residues" evidence="7">
    <location>
        <begin position="1"/>
        <end position="14"/>
    </location>
</feature>
<dbReference type="Gene3D" id="3.30.40.10">
    <property type="entry name" value="Zinc/RING finger domain, C3HC4 (zinc finger)"/>
    <property type="match status" value="1"/>
</dbReference>
<proteinExistence type="predicted"/>
<dbReference type="GO" id="GO:0005634">
    <property type="term" value="C:nucleus"/>
    <property type="evidence" value="ECO:0007669"/>
    <property type="project" value="UniProtKB-SubCell"/>
</dbReference>
<keyword evidence="2" id="KW-0808">Transferase</keyword>
<evidence type="ECO:0000256" key="4">
    <source>
        <dbReference type="ARBA" id="ARBA00023242"/>
    </source>
</evidence>
<feature type="compositionally biased region" description="Basic and acidic residues" evidence="7">
    <location>
        <begin position="40"/>
        <end position="50"/>
    </location>
</feature>
<evidence type="ECO:0000256" key="6">
    <source>
        <dbReference type="PROSITE-ProRule" id="PRU00175"/>
    </source>
</evidence>
<dbReference type="Pfam" id="PF17979">
    <property type="entry name" value="zf-CRD"/>
    <property type="match status" value="1"/>
</dbReference>
<dbReference type="InterPro" id="IPR052256">
    <property type="entry name" value="E3_ubiquitin-ligase_CHFR"/>
</dbReference>
<comment type="subcellular location">
    <subcellularLocation>
        <location evidence="1">Nucleus</location>
    </subcellularLocation>
</comment>
<reference evidence="9" key="2">
    <citation type="journal article" date="2023" name="Proc. Natl. Acad. Sci. U.S.A.">
        <title>A global phylogenomic analysis of the shiitake genus Lentinula.</title>
        <authorList>
            <person name="Sierra-Patev S."/>
            <person name="Min B."/>
            <person name="Naranjo-Ortiz M."/>
            <person name="Looney B."/>
            <person name="Konkel Z."/>
            <person name="Slot J.C."/>
            <person name="Sakamoto Y."/>
            <person name="Steenwyk J.L."/>
            <person name="Rokas A."/>
            <person name="Carro J."/>
            <person name="Camarero S."/>
            <person name="Ferreira P."/>
            <person name="Molpeceres G."/>
            <person name="Ruiz-Duenas F.J."/>
            <person name="Serrano A."/>
            <person name="Henrissat B."/>
            <person name="Drula E."/>
            <person name="Hughes K.W."/>
            <person name="Mata J.L."/>
            <person name="Ishikawa N.K."/>
            <person name="Vargas-Isla R."/>
            <person name="Ushijima S."/>
            <person name="Smith C.A."/>
            <person name="Donoghue J."/>
            <person name="Ahrendt S."/>
            <person name="Andreopoulos W."/>
            <person name="He G."/>
            <person name="LaButti K."/>
            <person name="Lipzen A."/>
            <person name="Ng V."/>
            <person name="Riley R."/>
            <person name="Sandor L."/>
            <person name="Barry K."/>
            <person name="Martinez A.T."/>
            <person name="Xiao Y."/>
            <person name="Gibbons J.G."/>
            <person name="Terashima K."/>
            <person name="Grigoriev I.V."/>
            <person name="Hibbett D."/>
        </authorList>
    </citation>
    <scope>NUCLEOTIDE SEQUENCE</scope>
    <source>
        <strain evidence="9">ET3784</strain>
    </source>
</reference>
<evidence type="ECO:0000256" key="7">
    <source>
        <dbReference type="SAM" id="MobiDB-lite"/>
    </source>
</evidence>
<dbReference type="GO" id="GO:0006511">
    <property type="term" value="P:ubiquitin-dependent protein catabolic process"/>
    <property type="evidence" value="ECO:0007669"/>
    <property type="project" value="TreeGrafter"/>
</dbReference>
<dbReference type="InterPro" id="IPR001841">
    <property type="entry name" value="Znf_RING"/>
</dbReference>
<keyword evidence="6" id="KW-0479">Metal-binding</keyword>
<keyword evidence="4" id="KW-0539">Nucleus</keyword>
<keyword evidence="10" id="KW-1185">Reference proteome</keyword>
<feature type="region of interest" description="Disordered" evidence="7">
    <location>
        <begin position="464"/>
        <end position="483"/>
    </location>
</feature>
<dbReference type="Proteomes" id="UP001176059">
    <property type="component" value="Unassembled WGS sequence"/>
</dbReference>
<protein>
    <recommendedName>
        <fullName evidence="8">RING-type domain-containing protein</fullName>
    </recommendedName>
</protein>
<evidence type="ECO:0000259" key="8">
    <source>
        <dbReference type="PROSITE" id="PS50089"/>
    </source>
</evidence>
<evidence type="ECO:0000256" key="2">
    <source>
        <dbReference type="ARBA" id="ARBA00022679"/>
    </source>
</evidence>
<dbReference type="Pfam" id="PF13923">
    <property type="entry name" value="zf-C3HC4_2"/>
    <property type="match status" value="1"/>
</dbReference>
<organism evidence="9 10">
    <name type="scientific">Lentinula guzmanii</name>
    <dbReference type="NCBI Taxonomy" id="2804957"/>
    <lineage>
        <taxon>Eukaryota</taxon>
        <taxon>Fungi</taxon>
        <taxon>Dikarya</taxon>
        <taxon>Basidiomycota</taxon>
        <taxon>Agaricomycotina</taxon>
        <taxon>Agaricomycetes</taxon>
        <taxon>Agaricomycetidae</taxon>
        <taxon>Agaricales</taxon>
        <taxon>Marasmiineae</taxon>
        <taxon>Omphalotaceae</taxon>
        <taxon>Lentinula</taxon>
    </lineage>
</organism>
<dbReference type="GO" id="GO:0016567">
    <property type="term" value="P:protein ubiquitination"/>
    <property type="evidence" value="ECO:0007669"/>
    <property type="project" value="TreeGrafter"/>
</dbReference>
<comment type="caution">
    <text evidence="9">The sequence shown here is derived from an EMBL/GenBank/DDBJ whole genome shotgun (WGS) entry which is preliminary data.</text>
</comment>
<reference evidence="9" key="1">
    <citation type="submission" date="2022-08" db="EMBL/GenBank/DDBJ databases">
        <authorList>
            <consortium name="DOE Joint Genome Institute"/>
            <person name="Min B."/>
            <person name="Sierra-Patev S."/>
            <person name="Naranjo-Ortiz M."/>
            <person name="Looney B."/>
            <person name="Konkel Z."/>
            <person name="Slot J.C."/>
            <person name="Sakamoto Y."/>
            <person name="Steenwyk J.L."/>
            <person name="Rokas A."/>
            <person name="Carro J."/>
            <person name="Camarero S."/>
            <person name="Ferreira P."/>
            <person name="Molpeceres G."/>
            <person name="Ruiz-duenas F.J."/>
            <person name="Serrano A."/>
            <person name="Henrissat B."/>
            <person name="Drula E."/>
            <person name="Hughes K.W."/>
            <person name="Mata J.L."/>
            <person name="Ishikawa N.K."/>
            <person name="Vargas-Isla R."/>
            <person name="Ushijima S."/>
            <person name="Smith C.A."/>
            <person name="Ahrendt S."/>
            <person name="Andreopoulos W."/>
            <person name="He G."/>
            <person name="LaButti K."/>
            <person name="Lipzen A."/>
            <person name="Ng V."/>
            <person name="Riley R."/>
            <person name="Sandor L."/>
            <person name="Barry K."/>
            <person name="Martinez A.T."/>
            <person name="Xiao Y."/>
            <person name="Gibbons J.G."/>
            <person name="Terashima K."/>
            <person name="Hibbett D.S."/>
            <person name="Grigoriev I.V."/>
        </authorList>
    </citation>
    <scope>NUCLEOTIDE SEQUENCE</scope>
    <source>
        <strain evidence="9">ET3784</strain>
    </source>
</reference>
<feature type="region of interest" description="Disordered" evidence="7">
    <location>
        <begin position="1"/>
        <end position="61"/>
    </location>
</feature>
<dbReference type="PROSITE" id="PS50089">
    <property type="entry name" value="ZF_RING_2"/>
    <property type="match status" value="1"/>
</dbReference>
<feature type="domain" description="RING-type" evidence="8">
    <location>
        <begin position="77"/>
        <end position="117"/>
    </location>
</feature>
<keyword evidence="6" id="KW-0863">Zinc-finger</keyword>
<evidence type="ECO:0000313" key="9">
    <source>
        <dbReference type="EMBL" id="KAJ3733353.1"/>
    </source>
</evidence>
<keyword evidence="6" id="KW-0862">Zinc</keyword>
<dbReference type="GO" id="GO:0004842">
    <property type="term" value="F:ubiquitin-protein transferase activity"/>
    <property type="evidence" value="ECO:0007669"/>
    <property type="project" value="TreeGrafter"/>
</dbReference>
<dbReference type="EMBL" id="JANVFO010000018">
    <property type="protein sequence ID" value="KAJ3733353.1"/>
    <property type="molecule type" value="Genomic_DNA"/>
</dbReference>
<dbReference type="InterPro" id="IPR013083">
    <property type="entry name" value="Znf_RING/FYVE/PHD"/>
</dbReference>
<dbReference type="AlphaFoldDB" id="A0AA38N2F1"/>
<name>A0AA38N2F1_9AGAR</name>
<dbReference type="GO" id="GO:0008270">
    <property type="term" value="F:zinc ion binding"/>
    <property type="evidence" value="ECO:0007669"/>
    <property type="project" value="UniProtKB-KW"/>
</dbReference>
<keyword evidence="5" id="KW-0131">Cell cycle</keyword>
<evidence type="ECO:0000256" key="1">
    <source>
        <dbReference type="ARBA" id="ARBA00004123"/>
    </source>
</evidence>
<dbReference type="PANTHER" id="PTHR16079:SF4">
    <property type="entry name" value="E3 UBIQUITIN-PROTEIN LIGASE CHFR"/>
    <property type="match status" value="1"/>
</dbReference>
<evidence type="ECO:0000256" key="3">
    <source>
        <dbReference type="ARBA" id="ARBA00022786"/>
    </source>
</evidence>
<sequence>MAEVESKADSHLQETQDATLTRNSPALSLKRSASPTCEDQDPRKRFKGSEESMDNQCTAQGGNESQLADEIAQELECGCCSELLYKPVMVSPCQHIFCGSCCLLWIRNGGTNCPACRASSTTAAPSRPLQLVIDVLLRNAPHKARSVREREQADEIYKSGTIMRFPSPREVSPEPNVNISTEYARPCPHCSPNNVYGWSCPIPIPDPTVDLEHAWHIDDGLPTGHVQCGNCETFLALRAPSTTKCDFCKTYFCGIGVPSRCSAAPISLQQPHGFTDISDLIQSSDVYECFNSNTIEVEIMLDYITTQGLSPRHIYRDIVKHILEQPRQFQPLIEMDLFTISHVPAESDSSATPHTICRSCACEIFIWGLKDWWIRERRKGFLEESVMNRKDCPEGSGCVMQTEFGLFNFTISLILVFSLTSSRWTFADHAREFNHIDGKPVESEISSACSTPPKETTETITEVGITEGDRTSSTASESAPVCG</sequence>